<reference evidence="1 2" key="1">
    <citation type="submission" date="2014-04" db="EMBL/GenBank/DDBJ databases">
        <authorList>
            <consortium name="DOE Joint Genome Institute"/>
            <person name="Kuo A."/>
            <person name="Tarkka M."/>
            <person name="Buscot F."/>
            <person name="Kohler A."/>
            <person name="Nagy L.G."/>
            <person name="Floudas D."/>
            <person name="Copeland A."/>
            <person name="Barry K.W."/>
            <person name="Cichocki N."/>
            <person name="Veneault-Fourrey C."/>
            <person name="LaButti K."/>
            <person name="Lindquist E.A."/>
            <person name="Lipzen A."/>
            <person name="Lundell T."/>
            <person name="Morin E."/>
            <person name="Murat C."/>
            <person name="Sun H."/>
            <person name="Tunlid A."/>
            <person name="Henrissat B."/>
            <person name="Grigoriev I.V."/>
            <person name="Hibbett D.S."/>
            <person name="Martin F."/>
            <person name="Nordberg H.P."/>
            <person name="Cantor M.N."/>
            <person name="Hua S.X."/>
        </authorList>
    </citation>
    <scope>NUCLEOTIDE SEQUENCE [LARGE SCALE GENOMIC DNA]</scope>
    <source>
        <strain evidence="1 2">F 1598</strain>
    </source>
</reference>
<dbReference type="HOGENOM" id="CLU_1579126_0_0_1"/>
<proteinExistence type="predicted"/>
<sequence>MDHSSSNAGFSNSSSARMSVARTWLAAFNTWDLPTLHGTITEAQDFRYGVLPASVGMAPKSRSEWCVYSATVSRLLPDFKIKILDIHDTSEPGPVVAHIETKGTPRTGAQFSMECIMFIYMRSEKGALKLHKVDEFADTRYVDVYFSAERERRKVDGSRKDAKVGRSKL</sequence>
<gene>
    <name evidence="1" type="ORF">PILCRDRAFT_10533</name>
</gene>
<organism evidence="1 2">
    <name type="scientific">Piloderma croceum (strain F 1598)</name>
    <dbReference type="NCBI Taxonomy" id="765440"/>
    <lineage>
        <taxon>Eukaryota</taxon>
        <taxon>Fungi</taxon>
        <taxon>Dikarya</taxon>
        <taxon>Basidiomycota</taxon>
        <taxon>Agaricomycotina</taxon>
        <taxon>Agaricomycetes</taxon>
        <taxon>Agaricomycetidae</taxon>
        <taxon>Atheliales</taxon>
        <taxon>Atheliaceae</taxon>
        <taxon>Piloderma</taxon>
    </lineage>
</organism>
<protein>
    <recommendedName>
        <fullName evidence="3">SnoaL-like domain-containing protein</fullName>
    </recommendedName>
</protein>
<dbReference type="InParanoid" id="A0A0C3F301"/>
<dbReference type="STRING" id="765440.A0A0C3F301"/>
<dbReference type="Proteomes" id="UP000054166">
    <property type="component" value="Unassembled WGS sequence"/>
</dbReference>
<dbReference type="SUPFAM" id="SSF54427">
    <property type="entry name" value="NTF2-like"/>
    <property type="match status" value="1"/>
</dbReference>
<reference evidence="2" key="2">
    <citation type="submission" date="2015-01" db="EMBL/GenBank/DDBJ databases">
        <title>Evolutionary Origins and Diversification of the Mycorrhizal Mutualists.</title>
        <authorList>
            <consortium name="DOE Joint Genome Institute"/>
            <consortium name="Mycorrhizal Genomics Consortium"/>
            <person name="Kohler A."/>
            <person name="Kuo A."/>
            <person name="Nagy L.G."/>
            <person name="Floudas D."/>
            <person name="Copeland A."/>
            <person name="Barry K.W."/>
            <person name="Cichocki N."/>
            <person name="Veneault-Fourrey C."/>
            <person name="LaButti K."/>
            <person name="Lindquist E.A."/>
            <person name="Lipzen A."/>
            <person name="Lundell T."/>
            <person name="Morin E."/>
            <person name="Murat C."/>
            <person name="Riley R."/>
            <person name="Ohm R."/>
            <person name="Sun H."/>
            <person name="Tunlid A."/>
            <person name="Henrissat B."/>
            <person name="Grigoriev I.V."/>
            <person name="Hibbett D.S."/>
            <person name="Martin F."/>
        </authorList>
    </citation>
    <scope>NUCLEOTIDE SEQUENCE [LARGE SCALE GENOMIC DNA]</scope>
    <source>
        <strain evidence="2">F 1598</strain>
    </source>
</reference>
<dbReference type="AlphaFoldDB" id="A0A0C3F301"/>
<accession>A0A0C3F301</accession>
<keyword evidence="2" id="KW-1185">Reference proteome</keyword>
<evidence type="ECO:0000313" key="2">
    <source>
        <dbReference type="Proteomes" id="UP000054166"/>
    </source>
</evidence>
<dbReference type="OrthoDB" id="3758478at2759"/>
<dbReference type="EMBL" id="KN833011">
    <property type="protein sequence ID" value="KIM79100.1"/>
    <property type="molecule type" value="Genomic_DNA"/>
</dbReference>
<evidence type="ECO:0000313" key="1">
    <source>
        <dbReference type="EMBL" id="KIM79100.1"/>
    </source>
</evidence>
<name>A0A0C3F301_PILCF</name>
<dbReference type="Gene3D" id="3.10.450.50">
    <property type="match status" value="1"/>
</dbReference>
<evidence type="ECO:0008006" key="3">
    <source>
        <dbReference type="Google" id="ProtNLM"/>
    </source>
</evidence>
<dbReference type="InterPro" id="IPR032710">
    <property type="entry name" value="NTF2-like_dom_sf"/>
</dbReference>